<dbReference type="GeneID" id="301844580"/>
<gene>
    <name evidence="3" type="ORF">EDD35_3207</name>
</gene>
<organism evidence="3 4">
    <name type="scientific">Amycolatopsis thermoflava</name>
    <dbReference type="NCBI Taxonomy" id="84480"/>
    <lineage>
        <taxon>Bacteria</taxon>
        <taxon>Bacillati</taxon>
        <taxon>Actinomycetota</taxon>
        <taxon>Actinomycetes</taxon>
        <taxon>Pseudonocardiales</taxon>
        <taxon>Pseudonocardiaceae</taxon>
        <taxon>Amycolatopsis</taxon>
        <taxon>Amycolatopsis methanolica group</taxon>
    </lineage>
</organism>
<evidence type="ECO:0000256" key="1">
    <source>
        <dbReference type="SAM" id="MobiDB-lite"/>
    </source>
</evidence>
<evidence type="ECO:0000313" key="4">
    <source>
        <dbReference type="Proteomes" id="UP000274843"/>
    </source>
</evidence>
<feature type="signal peptide" evidence="2">
    <location>
        <begin position="1"/>
        <end position="24"/>
    </location>
</feature>
<dbReference type="EMBL" id="RKHY01000001">
    <property type="protein sequence ID" value="ROS40861.1"/>
    <property type="molecule type" value="Genomic_DNA"/>
</dbReference>
<feature type="region of interest" description="Disordered" evidence="1">
    <location>
        <begin position="90"/>
        <end position="143"/>
    </location>
</feature>
<sequence length="233" mass="23107">MRFRRHLAAGALTVGCLGGMTVGAAEAGAEEPVAAPGCTALAPDAPVLIPGDDITDGLGSIPLLGPVLQPVTETVTTVVDSACGLLVPPVQPEAPVPGEQQPPASPSTTPPSSSPSANSAGTPSGGRLTAQESSGGGATARFGFADPLPFGPALNFGAPGAPPQAVAAGKTDVVSTQRPTGTAEALPVTRDELSQPVLLATLALTLVSAQLVRTWVRRMRGEVFNVATGPANT</sequence>
<dbReference type="Proteomes" id="UP000274843">
    <property type="component" value="Unassembled WGS sequence"/>
</dbReference>
<dbReference type="PROSITE" id="PS51257">
    <property type="entry name" value="PROKAR_LIPOPROTEIN"/>
    <property type="match status" value="1"/>
</dbReference>
<accession>A0A3N2GW25</accession>
<feature type="chain" id="PRO_5017944079" description="Secreted protein" evidence="2">
    <location>
        <begin position="25"/>
        <end position="233"/>
    </location>
</feature>
<reference evidence="3 4" key="1">
    <citation type="submission" date="2018-11" db="EMBL/GenBank/DDBJ databases">
        <title>Sequencing the genomes of 1000 actinobacteria strains.</title>
        <authorList>
            <person name="Klenk H.-P."/>
        </authorList>
    </citation>
    <scope>NUCLEOTIDE SEQUENCE [LARGE SCALE GENOMIC DNA]</scope>
    <source>
        <strain evidence="3 4">DSM 44348</strain>
    </source>
</reference>
<keyword evidence="2" id="KW-0732">Signal</keyword>
<feature type="compositionally biased region" description="Pro residues" evidence="1">
    <location>
        <begin position="103"/>
        <end position="113"/>
    </location>
</feature>
<evidence type="ECO:0000256" key="2">
    <source>
        <dbReference type="SAM" id="SignalP"/>
    </source>
</evidence>
<evidence type="ECO:0008006" key="5">
    <source>
        <dbReference type="Google" id="ProtNLM"/>
    </source>
</evidence>
<proteinExistence type="predicted"/>
<evidence type="ECO:0000313" key="3">
    <source>
        <dbReference type="EMBL" id="ROS40861.1"/>
    </source>
</evidence>
<comment type="caution">
    <text evidence="3">The sequence shown here is derived from an EMBL/GenBank/DDBJ whole genome shotgun (WGS) entry which is preliminary data.</text>
</comment>
<name>A0A3N2GW25_9PSEU</name>
<keyword evidence="4" id="KW-1185">Reference proteome</keyword>
<dbReference type="AlphaFoldDB" id="A0A3N2GW25"/>
<protein>
    <recommendedName>
        <fullName evidence="5">Secreted protein</fullName>
    </recommendedName>
</protein>
<feature type="compositionally biased region" description="Low complexity" evidence="1">
    <location>
        <begin position="114"/>
        <end position="126"/>
    </location>
</feature>
<dbReference type="RefSeq" id="WP_167499050.1">
    <property type="nucleotide sequence ID" value="NZ_RKHY01000001.1"/>
</dbReference>